<protein>
    <recommendedName>
        <fullName evidence="1">Transposase IS200-like domain-containing protein</fullName>
    </recommendedName>
</protein>
<dbReference type="EMBL" id="VOOR01000072">
    <property type="protein sequence ID" value="TXB60615.1"/>
    <property type="molecule type" value="Genomic_DNA"/>
</dbReference>
<feature type="domain" description="Transposase IS200-like" evidence="1">
    <location>
        <begin position="17"/>
        <end position="178"/>
    </location>
</feature>
<dbReference type="GO" id="GO:0043565">
    <property type="term" value="F:sequence-specific DNA binding"/>
    <property type="evidence" value="ECO:0007669"/>
    <property type="project" value="TreeGrafter"/>
</dbReference>
<dbReference type="InterPro" id="IPR052715">
    <property type="entry name" value="RAYT_transposase"/>
</dbReference>
<evidence type="ECO:0000313" key="3">
    <source>
        <dbReference type="Proteomes" id="UP000321580"/>
    </source>
</evidence>
<dbReference type="SMART" id="SM01321">
    <property type="entry name" value="Y1_Tnp"/>
    <property type="match status" value="1"/>
</dbReference>
<dbReference type="OrthoDB" id="9794403at2"/>
<reference evidence="2 3" key="1">
    <citation type="submission" date="2019-08" db="EMBL/GenBank/DDBJ databases">
        <title>Genome of Phaeodactylibacter luteus.</title>
        <authorList>
            <person name="Bowman J.P."/>
        </authorList>
    </citation>
    <scope>NUCLEOTIDE SEQUENCE [LARGE SCALE GENOMIC DNA]</scope>
    <source>
        <strain evidence="2 3">KCTC 42180</strain>
    </source>
</reference>
<dbReference type="GO" id="GO:0006313">
    <property type="term" value="P:DNA transposition"/>
    <property type="evidence" value="ECO:0007669"/>
    <property type="project" value="InterPro"/>
</dbReference>
<organism evidence="2 3">
    <name type="scientific">Phaeodactylibacter luteus</name>
    <dbReference type="NCBI Taxonomy" id="1564516"/>
    <lineage>
        <taxon>Bacteria</taxon>
        <taxon>Pseudomonadati</taxon>
        <taxon>Bacteroidota</taxon>
        <taxon>Saprospiria</taxon>
        <taxon>Saprospirales</taxon>
        <taxon>Haliscomenobacteraceae</taxon>
        <taxon>Phaeodactylibacter</taxon>
    </lineage>
</organism>
<dbReference type="PANTHER" id="PTHR36966">
    <property type="entry name" value="REP-ASSOCIATED TYROSINE TRANSPOSASE"/>
    <property type="match status" value="1"/>
</dbReference>
<dbReference type="SUPFAM" id="SSF143422">
    <property type="entry name" value="Transposase IS200-like"/>
    <property type="match status" value="1"/>
</dbReference>
<dbReference type="AlphaFoldDB" id="A0A5C6RG30"/>
<keyword evidence="3" id="KW-1185">Reference proteome</keyword>
<evidence type="ECO:0000259" key="1">
    <source>
        <dbReference type="SMART" id="SM01321"/>
    </source>
</evidence>
<dbReference type="RefSeq" id="WP_147169429.1">
    <property type="nucleotide sequence ID" value="NZ_VOOR01000072.1"/>
</dbReference>
<dbReference type="PANTHER" id="PTHR36966:SF1">
    <property type="entry name" value="REP-ASSOCIATED TYROSINE TRANSPOSASE"/>
    <property type="match status" value="1"/>
</dbReference>
<dbReference type="Proteomes" id="UP000321580">
    <property type="component" value="Unassembled WGS sequence"/>
</dbReference>
<sequence>MKRYKNESTRLQSWDYSWQAAYFVTLVTRNRVHYFGQIQDGEMQCSAIGQLVADEWAKGPALRPDMNIRLGAWQVMPDHFHAIIEIGKNPYNSRRRSNKTAALPKENMDTITSTKQAAQNSFGPQAKNLASVIRGFKGAVTRAARKVNPDFAWQSRYHDRIIRDQKAYDTITQYIIDNPKNWEKNYK</sequence>
<comment type="caution">
    <text evidence="2">The sequence shown here is derived from an EMBL/GenBank/DDBJ whole genome shotgun (WGS) entry which is preliminary data.</text>
</comment>
<accession>A0A5C6RG30</accession>
<dbReference type="Gene3D" id="3.30.70.1290">
    <property type="entry name" value="Transposase IS200-like"/>
    <property type="match status" value="1"/>
</dbReference>
<dbReference type="InterPro" id="IPR036515">
    <property type="entry name" value="Transposase_17_sf"/>
</dbReference>
<name>A0A5C6RG30_9BACT</name>
<dbReference type="GO" id="GO:0004803">
    <property type="term" value="F:transposase activity"/>
    <property type="evidence" value="ECO:0007669"/>
    <property type="project" value="InterPro"/>
</dbReference>
<proteinExistence type="predicted"/>
<gene>
    <name evidence="2" type="ORF">FRY97_20165</name>
</gene>
<evidence type="ECO:0000313" key="2">
    <source>
        <dbReference type="EMBL" id="TXB60615.1"/>
    </source>
</evidence>
<dbReference type="InterPro" id="IPR002686">
    <property type="entry name" value="Transposase_17"/>
</dbReference>